<dbReference type="PANTHER" id="PTHR43138">
    <property type="entry name" value="ACETYLTRANSFERASE, GNAT FAMILY"/>
    <property type="match status" value="1"/>
</dbReference>
<sequence>MEIIIREYENNDLSEMKDIWNSIVEDGISFPNEEKLTLENAAEFFSNQTYTGIAIDNGEIVGLYILHPNNIGRCGHIANSSYAVKLGQRGKSIGKKLVEHSLKIAKEKGYRILQFNAVVASNEVALHLYNKLGFNQLGVIPGGFLSKDNEYLDIIPHYIEL</sequence>
<dbReference type="Pfam" id="PF00583">
    <property type="entry name" value="Acetyltransf_1"/>
    <property type="match status" value="1"/>
</dbReference>
<dbReference type="OrthoDB" id="43754at2157"/>
<dbReference type="eggNOG" id="arCOG00833">
    <property type="taxonomic scope" value="Archaea"/>
</dbReference>
<dbReference type="AlphaFoldDB" id="A9A737"/>
<dbReference type="EMBL" id="CP000867">
    <property type="protein sequence ID" value="ABX01224.1"/>
    <property type="molecule type" value="Genomic_DNA"/>
</dbReference>
<dbReference type="HOGENOM" id="CLU_013985_42_2_2"/>
<dbReference type="InterPro" id="IPR052742">
    <property type="entry name" value="Mito_N-acetyltransferase"/>
</dbReference>
<name>A9A737_METM6</name>
<reference evidence="2" key="1">
    <citation type="submission" date="2007-10" db="EMBL/GenBank/DDBJ databases">
        <title>Complete sequence of Methanococcus maripaludis C6.</title>
        <authorList>
            <consortium name="US DOE Joint Genome Institute"/>
            <person name="Copeland A."/>
            <person name="Lucas S."/>
            <person name="Lapidus A."/>
            <person name="Barry K."/>
            <person name="Glavina del Rio T."/>
            <person name="Dalin E."/>
            <person name="Tice H."/>
            <person name="Pitluck S."/>
            <person name="Clum A."/>
            <person name="Schmutz J."/>
            <person name="Larimer F."/>
            <person name="Land M."/>
            <person name="Hauser L."/>
            <person name="Kyrpides N."/>
            <person name="Mikhailova N."/>
            <person name="Sieprawska-Lupa M."/>
            <person name="Whitman W.B."/>
            <person name="Richardson P."/>
        </authorList>
    </citation>
    <scope>NUCLEOTIDE SEQUENCE [LARGE SCALE GENOMIC DNA]</scope>
    <source>
        <strain evidence="2">C6</strain>
    </source>
</reference>
<dbReference type="InterPro" id="IPR016181">
    <property type="entry name" value="Acyl_CoA_acyltransferase"/>
</dbReference>
<accession>A9A737</accession>
<dbReference type="Gene3D" id="3.40.630.30">
    <property type="match status" value="1"/>
</dbReference>
<keyword evidence="2" id="KW-0808">Transferase</keyword>
<proteinExistence type="predicted"/>
<dbReference type="KEGG" id="mmx:MmarC6_0403"/>
<dbReference type="PhylomeDB" id="A9A737"/>
<gene>
    <name evidence="2" type="ordered locus">MmarC6_0403</name>
</gene>
<dbReference type="InterPro" id="IPR000182">
    <property type="entry name" value="GNAT_dom"/>
</dbReference>
<dbReference type="PANTHER" id="PTHR43138:SF1">
    <property type="entry name" value="N-ACETYLTRANSFERASE ACA1"/>
    <property type="match status" value="1"/>
</dbReference>
<evidence type="ECO:0000259" key="1">
    <source>
        <dbReference type="PROSITE" id="PS51186"/>
    </source>
</evidence>
<dbReference type="PROSITE" id="PS51186">
    <property type="entry name" value="GNAT"/>
    <property type="match status" value="1"/>
</dbReference>
<dbReference type="STRING" id="444158.MmarC6_0403"/>
<feature type="domain" description="N-acetyltransferase" evidence="1">
    <location>
        <begin position="3"/>
        <end position="158"/>
    </location>
</feature>
<protein>
    <submittedName>
        <fullName evidence="2">GCN5-related N-acetyltransferase</fullName>
    </submittedName>
</protein>
<organism evidence="2">
    <name type="scientific">Methanococcus maripaludis (strain C6 / ATCC BAA-1332)</name>
    <dbReference type="NCBI Taxonomy" id="444158"/>
    <lineage>
        <taxon>Archaea</taxon>
        <taxon>Methanobacteriati</taxon>
        <taxon>Methanobacteriota</taxon>
        <taxon>Methanomada group</taxon>
        <taxon>Methanococci</taxon>
        <taxon>Methanococcales</taxon>
        <taxon>Methanococcaceae</taxon>
        <taxon>Methanococcus</taxon>
    </lineage>
</organism>
<dbReference type="SUPFAM" id="SSF55729">
    <property type="entry name" value="Acyl-CoA N-acyltransferases (Nat)"/>
    <property type="match status" value="1"/>
</dbReference>
<evidence type="ECO:0000313" key="2">
    <source>
        <dbReference type="EMBL" id="ABX01224.1"/>
    </source>
</evidence>
<dbReference type="CDD" id="cd04301">
    <property type="entry name" value="NAT_SF"/>
    <property type="match status" value="1"/>
</dbReference>
<dbReference type="GO" id="GO:0016747">
    <property type="term" value="F:acyltransferase activity, transferring groups other than amino-acyl groups"/>
    <property type="evidence" value="ECO:0007669"/>
    <property type="project" value="InterPro"/>
</dbReference>